<keyword evidence="1 3" id="KW-0732">Signal</keyword>
<dbReference type="InterPro" id="IPR003140">
    <property type="entry name" value="PLipase/COase/thioEstase"/>
</dbReference>
<feature type="signal peptide" evidence="3">
    <location>
        <begin position="1"/>
        <end position="17"/>
    </location>
</feature>
<dbReference type="EMBL" id="WNKX01000050">
    <property type="protein sequence ID" value="MTW14533.1"/>
    <property type="molecule type" value="Genomic_DNA"/>
</dbReference>
<feature type="domain" description="Phospholipase/carboxylesterase/thioesterase" evidence="4">
    <location>
        <begin position="47"/>
        <end position="205"/>
    </location>
</feature>
<gene>
    <name evidence="5" type="ORF">GM658_28355</name>
</gene>
<dbReference type="Gene3D" id="3.40.50.1820">
    <property type="entry name" value="alpha/beta hydrolase"/>
    <property type="match status" value="1"/>
</dbReference>
<organism evidence="5 6">
    <name type="scientific">Massilia eburnea</name>
    <dbReference type="NCBI Taxonomy" id="1776165"/>
    <lineage>
        <taxon>Bacteria</taxon>
        <taxon>Pseudomonadati</taxon>
        <taxon>Pseudomonadota</taxon>
        <taxon>Betaproteobacteria</taxon>
        <taxon>Burkholderiales</taxon>
        <taxon>Oxalobacteraceae</taxon>
        <taxon>Telluria group</taxon>
        <taxon>Massilia</taxon>
    </lineage>
</organism>
<evidence type="ECO:0000313" key="5">
    <source>
        <dbReference type="EMBL" id="MTW14533.1"/>
    </source>
</evidence>
<dbReference type="Proteomes" id="UP000472320">
    <property type="component" value="Unassembled WGS sequence"/>
</dbReference>
<name>A0A6L6QSV3_9BURK</name>
<keyword evidence="6" id="KW-1185">Reference proteome</keyword>
<evidence type="ECO:0000256" key="1">
    <source>
        <dbReference type="ARBA" id="ARBA00022729"/>
    </source>
</evidence>
<dbReference type="InterPro" id="IPR029058">
    <property type="entry name" value="AB_hydrolase_fold"/>
</dbReference>
<dbReference type="SUPFAM" id="SSF53474">
    <property type="entry name" value="alpha/beta-Hydrolases"/>
    <property type="match status" value="1"/>
</dbReference>
<proteinExistence type="predicted"/>
<accession>A0A6L6QSV3</accession>
<dbReference type="RefSeq" id="WP_155457468.1">
    <property type="nucleotide sequence ID" value="NZ_WNKX01000050.1"/>
</dbReference>
<evidence type="ECO:0000313" key="6">
    <source>
        <dbReference type="Proteomes" id="UP000472320"/>
    </source>
</evidence>
<dbReference type="InterPro" id="IPR050955">
    <property type="entry name" value="Plant_Biomass_Hydrol_Est"/>
</dbReference>
<evidence type="ECO:0000259" key="4">
    <source>
        <dbReference type="Pfam" id="PF02230"/>
    </source>
</evidence>
<dbReference type="Pfam" id="PF02230">
    <property type="entry name" value="Abhydrolase_2"/>
    <property type="match status" value="1"/>
</dbReference>
<dbReference type="GO" id="GO:0016787">
    <property type="term" value="F:hydrolase activity"/>
    <property type="evidence" value="ECO:0007669"/>
    <property type="project" value="UniProtKB-KW"/>
</dbReference>
<sequence length="313" mass="33951">MIKLAILLTALCGAAQAATITSAEMPRPEGPRHYLMATPVQAATGKRPLVIVLHGHTGSANLVFGKERLNDPMQQWLEIADREQLLVIAPDGMKGSDGKRGWNDCRSDASTNPKSDDVSLIGALIDKAVAENNADPDRVYVIGMSNGGIMTFRLGVELAPRLAAIATIAALAPARSLCPAPTHPLPLLMVHGTADKIVPYAGGEVGHIMLKGRGTTLGAEQTLALWRKPLHLPDAATKEEDLPHQRESGDTSVRHVVWGQDQLEFYKVERGGHSEPSIHHRMGWIAGALLGAQNADFELAEEAWRFFRDKRRQ</sequence>
<keyword evidence="2" id="KW-0378">Hydrolase</keyword>
<dbReference type="AlphaFoldDB" id="A0A6L6QSV3"/>
<evidence type="ECO:0000256" key="3">
    <source>
        <dbReference type="SAM" id="SignalP"/>
    </source>
</evidence>
<protein>
    <recommendedName>
        <fullName evidence="4">Phospholipase/carboxylesterase/thioesterase domain-containing protein</fullName>
    </recommendedName>
</protein>
<dbReference type="PANTHER" id="PTHR43037:SF5">
    <property type="entry name" value="FERULOYL ESTERASE"/>
    <property type="match status" value="1"/>
</dbReference>
<dbReference type="OrthoDB" id="9765647at2"/>
<evidence type="ECO:0000256" key="2">
    <source>
        <dbReference type="ARBA" id="ARBA00022801"/>
    </source>
</evidence>
<dbReference type="PANTHER" id="PTHR43037">
    <property type="entry name" value="UNNAMED PRODUCT-RELATED"/>
    <property type="match status" value="1"/>
</dbReference>
<comment type="caution">
    <text evidence="5">The sequence shown here is derived from an EMBL/GenBank/DDBJ whole genome shotgun (WGS) entry which is preliminary data.</text>
</comment>
<reference evidence="5 6" key="1">
    <citation type="submission" date="2019-11" db="EMBL/GenBank/DDBJ databases">
        <title>Type strains purchased from KCTC, JCM and DSMZ.</title>
        <authorList>
            <person name="Lu H."/>
        </authorList>
    </citation>
    <scope>NUCLEOTIDE SEQUENCE [LARGE SCALE GENOMIC DNA]</scope>
    <source>
        <strain evidence="5 6">JCM 31587</strain>
    </source>
</reference>
<feature type="chain" id="PRO_5026701450" description="Phospholipase/carboxylesterase/thioesterase domain-containing protein" evidence="3">
    <location>
        <begin position="18"/>
        <end position="313"/>
    </location>
</feature>